<keyword evidence="2" id="KW-1185">Reference proteome</keyword>
<evidence type="ECO:0000313" key="1">
    <source>
        <dbReference type="EMBL" id="KAA1259967.1"/>
    </source>
</evidence>
<protein>
    <submittedName>
        <fullName evidence="1">Rhodopirellula transposase</fullName>
    </submittedName>
</protein>
<dbReference type="Pfam" id="PF07592">
    <property type="entry name" value="DDE_Tnp_ISAZ013"/>
    <property type="match status" value="1"/>
</dbReference>
<proteinExistence type="predicted"/>
<organism evidence="1 2">
    <name type="scientific">Rubripirellula obstinata</name>
    <dbReference type="NCBI Taxonomy" id="406547"/>
    <lineage>
        <taxon>Bacteria</taxon>
        <taxon>Pseudomonadati</taxon>
        <taxon>Planctomycetota</taxon>
        <taxon>Planctomycetia</taxon>
        <taxon>Pirellulales</taxon>
        <taxon>Pirellulaceae</taxon>
        <taxon>Rubripirellula</taxon>
    </lineage>
</organism>
<reference evidence="1 2" key="1">
    <citation type="submission" date="2019-08" db="EMBL/GenBank/DDBJ databases">
        <title>Deep-cultivation of Planctomycetes and their phenomic and genomic characterization uncovers novel biology.</title>
        <authorList>
            <person name="Wiegand S."/>
            <person name="Jogler M."/>
            <person name="Boedeker C."/>
            <person name="Pinto D."/>
            <person name="Vollmers J."/>
            <person name="Rivas-Marin E."/>
            <person name="Kohn T."/>
            <person name="Peeters S.H."/>
            <person name="Heuer A."/>
            <person name="Rast P."/>
            <person name="Oberbeckmann S."/>
            <person name="Bunk B."/>
            <person name="Jeske O."/>
            <person name="Meyerdierks A."/>
            <person name="Storesund J.E."/>
            <person name="Kallscheuer N."/>
            <person name="Luecker S."/>
            <person name="Lage O.M."/>
            <person name="Pohl T."/>
            <person name="Merkel B.J."/>
            <person name="Hornburger P."/>
            <person name="Mueller R.-W."/>
            <person name="Bruemmer F."/>
            <person name="Labrenz M."/>
            <person name="Spormann A.M."/>
            <person name="Op Den Camp H."/>
            <person name="Overmann J."/>
            <person name="Amann R."/>
            <person name="Jetten M.S.M."/>
            <person name="Mascher T."/>
            <person name="Medema M.H."/>
            <person name="Devos D.P."/>
            <person name="Kaster A.-K."/>
            <person name="Ovreas L."/>
            <person name="Rohde M."/>
            <person name="Galperin M.Y."/>
            <person name="Jogler C."/>
        </authorList>
    </citation>
    <scope>NUCLEOTIDE SEQUENCE [LARGE SCALE GENOMIC DNA]</scope>
    <source>
        <strain evidence="1 2">LF1</strain>
    </source>
</reference>
<name>A0A5B1CFI9_9BACT</name>
<gene>
    <name evidence="1" type="ORF">LF1_25050</name>
</gene>
<evidence type="ECO:0000313" key="2">
    <source>
        <dbReference type="Proteomes" id="UP000322699"/>
    </source>
</evidence>
<sequence>MAIDLQDNVVESIKSAAAKLTGWKRREYQAEIAIKFCDASARKAEQRFGWGRAAVATGLGELRTGVRCLDNVHARGRKRAEDQSPQLAEVIKRHAEPQSQAGPKFQSTLTYTRITAKAVRREVAQAGIQSLPSERSMHRILNRMGYSTKKVQKTKPQKNF</sequence>
<comment type="caution">
    <text evidence="1">The sequence shown here is derived from an EMBL/GenBank/DDBJ whole genome shotgun (WGS) entry which is preliminary data.</text>
</comment>
<dbReference type="AlphaFoldDB" id="A0A5B1CFI9"/>
<dbReference type="InterPro" id="IPR011518">
    <property type="entry name" value="Transposase_36"/>
</dbReference>
<dbReference type="Proteomes" id="UP000322699">
    <property type="component" value="Unassembled WGS sequence"/>
</dbReference>
<dbReference type="EMBL" id="VRLW01000001">
    <property type="protein sequence ID" value="KAA1259967.1"/>
    <property type="molecule type" value="Genomic_DNA"/>
</dbReference>
<accession>A0A5B1CFI9</accession>